<organism evidence="1">
    <name type="scientific">uncultured Rubrobacteraceae bacterium</name>
    <dbReference type="NCBI Taxonomy" id="349277"/>
    <lineage>
        <taxon>Bacteria</taxon>
        <taxon>Bacillati</taxon>
        <taxon>Actinomycetota</taxon>
        <taxon>Rubrobacteria</taxon>
        <taxon>Rubrobacterales</taxon>
        <taxon>Rubrobacteraceae</taxon>
        <taxon>environmental samples</taxon>
    </lineage>
</organism>
<proteinExistence type="predicted"/>
<name>A0A6J4QIY7_9ACTN</name>
<sequence length="39" mass="4559">MALETVFGLSRPLLRLTDNLCEEQPLPWKFCRSDSLSYE</sequence>
<reference evidence="1" key="1">
    <citation type="submission" date="2020-02" db="EMBL/GenBank/DDBJ databases">
        <authorList>
            <person name="Meier V. D."/>
        </authorList>
    </citation>
    <scope>NUCLEOTIDE SEQUENCE</scope>
    <source>
        <strain evidence="1">AVDCRST_MAG37</strain>
    </source>
</reference>
<dbReference type="AlphaFoldDB" id="A0A6J4QIY7"/>
<gene>
    <name evidence="1" type="ORF">AVDCRST_MAG37-1577</name>
</gene>
<evidence type="ECO:0000313" key="1">
    <source>
        <dbReference type="EMBL" id="CAA9443336.1"/>
    </source>
</evidence>
<protein>
    <submittedName>
        <fullName evidence="1">Uncharacterized protein</fullName>
    </submittedName>
</protein>
<dbReference type="EMBL" id="CADCVD010000069">
    <property type="protein sequence ID" value="CAA9443336.1"/>
    <property type="molecule type" value="Genomic_DNA"/>
</dbReference>
<accession>A0A6J4QIY7</accession>